<dbReference type="InterPro" id="IPR023214">
    <property type="entry name" value="HAD_sf"/>
</dbReference>
<dbReference type="SFLD" id="SFLDG01129">
    <property type="entry name" value="C1.5:_HAD__Beta-PGM__Phosphata"/>
    <property type="match status" value="1"/>
</dbReference>
<dbReference type="PANTHER" id="PTHR43434:SF1">
    <property type="entry name" value="PHOSPHOGLYCOLATE PHOSPHATASE"/>
    <property type="match status" value="1"/>
</dbReference>
<dbReference type="RefSeq" id="WP_346760629.1">
    <property type="nucleotide sequence ID" value="NZ_JAUJEB010000006.1"/>
</dbReference>
<dbReference type="Proteomes" id="UP001172083">
    <property type="component" value="Unassembled WGS sequence"/>
</dbReference>
<comment type="pathway">
    <text evidence="2">Organic acid metabolism; glycolate biosynthesis; glycolate from 2-phosphoglycolate: step 1/1.</text>
</comment>
<dbReference type="Pfam" id="PF13419">
    <property type="entry name" value="HAD_2"/>
    <property type="match status" value="1"/>
</dbReference>
<protein>
    <recommendedName>
        <fullName evidence="4">phosphoglycolate phosphatase</fullName>
        <ecNumber evidence="4">3.1.3.18</ecNumber>
    </recommendedName>
</protein>
<dbReference type="Gene3D" id="3.40.50.1000">
    <property type="entry name" value="HAD superfamily/HAD-like"/>
    <property type="match status" value="1"/>
</dbReference>
<comment type="catalytic activity">
    <reaction evidence="1">
        <text>2-phosphoglycolate + H2O = glycolate + phosphate</text>
        <dbReference type="Rhea" id="RHEA:14369"/>
        <dbReference type="ChEBI" id="CHEBI:15377"/>
        <dbReference type="ChEBI" id="CHEBI:29805"/>
        <dbReference type="ChEBI" id="CHEBI:43474"/>
        <dbReference type="ChEBI" id="CHEBI:58033"/>
        <dbReference type="EC" id="3.1.3.18"/>
    </reaction>
</comment>
<reference evidence="5" key="1">
    <citation type="submission" date="2023-06" db="EMBL/GenBank/DDBJ databases">
        <title>Genomic of Agaribacillus aureum.</title>
        <authorList>
            <person name="Wang G."/>
        </authorList>
    </citation>
    <scope>NUCLEOTIDE SEQUENCE</scope>
    <source>
        <strain evidence="5">BMA12</strain>
    </source>
</reference>
<evidence type="ECO:0000313" key="6">
    <source>
        <dbReference type="Proteomes" id="UP001172083"/>
    </source>
</evidence>
<dbReference type="EC" id="3.1.3.18" evidence="4"/>
<dbReference type="InterPro" id="IPR036412">
    <property type="entry name" value="HAD-like_sf"/>
</dbReference>
<sequence>MANDIKAILFDFDDTLMQTKKIKVKAIKTLGLRYYNFDIPDELIDQHWGTPFSSFYENVFTSVDNDLDRILARREMINEEFRNQPYDDAKSVLTYLTSRYLVGIVTASSKKAVNAELAGVDLPIQQLHFIQTAEDTFYHKPDPRVFDPSIEKLSPKGIRRNEILYVGDSFQDYMAAVDAGLSFIGIANNTTPESAFKKRKIRFVKRLSDLKDIL</sequence>
<accession>A0ABT8LBY3</accession>
<evidence type="ECO:0000256" key="1">
    <source>
        <dbReference type="ARBA" id="ARBA00000830"/>
    </source>
</evidence>
<comment type="caution">
    <text evidence="5">The sequence shown here is derived from an EMBL/GenBank/DDBJ whole genome shotgun (WGS) entry which is preliminary data.</text>
</comment>
<evidence type="ECO:0000256" key="2">
    <source>
        <dbReference type="ARBA" id="ARBA00004818"/>
    </source>
</evidence>
<dbReference type="Gene3D" id="1.10.150.520">
    <property type="match status" value="1"/>
</dbReference>
<evidence type="ECO:0000256" key="4">
    <source>
        <dbReference type="ARBA" id="ARBA00013078"/>
    </source>
</evidence>
<evidence type="ECO:0000313" key="5">
    <source>
        <dbReference type="EMBL" id="MDN5215292.1"/>
    </source>
</evidence>
<dbReference type="InterPro" id="IPR050155">
    <property type="entry name" value="HAD-like_hydrolase_sf"/>
</dbReference>
<keyword evidence="6" id="KW-1185">Reference proteome</keyword>
<dbReference type="EMBL" id="JAUJEB010000006">
    <property type="protein sequence ID" value="MDN5215292.1"/>
    <property type="molecule type" value="Genomic_DNA"/>
</dbReference>
<comment type="similarity">
    <text evidence="3">Belongs to the HAD-like hydrolase superfamily. CbbY/CbbZ/Gph/YieH family.</text>
</comment>
<organism evidence="5 6">
    <name type="scientific">Agaribacillus aureus</name>
    <dbReference type="NCBI Taxonomy" id="3051825"/>
    <lineage>
        <taxon>Bacteria</taxon>
        <taxon>Pseudomonadati</taxon>
        <taxon>Bacteroidota</taxon>
        <taxon>Cytophagia</taxon>
        <taxon>Cytophagales</taxon>
        <taxon>Splendidivirgaceae</taxon>
        <taxon>Agaribacillus</taxon>
    </lineage>
</organism>
<evidence type="ECO:0000256" key="3">
    <source>
        <dbReference type="ARBA" id="ARBA00006171"/>
    </source>
</evidence>
<name>A0ABT8LBY3_9BACT</name>
<gene>
    <name evidence="5" type="ORF">QQ020_24650</name>
</gene>
<dbReference type="PANTHER" id="PTHR43434">
    <property type="entry name" value="PHOSPHOGLYCOLATE PHOSPHATASE"/>
    <property type="match status" value="1"/>
</dbReference>
<proteinExistence type="inferred from homology"/>
<dbReference type="SUPFAM" id="SSF56784">
    <property type="entry name" value="HAD-like"/>
    <property type="match status" value="1"/>
</dbReference>
<dbReference type="SFLD" id="SFLDS00003">
    <property type="entry name" value="Haloacid_Dehalogenase"/>
    <property type="match status" value="1"/>
</dbReference>
<dbReference type="InterPro" id="IPR041492">
    <property type="entry name" value="HAD_2"/>
</dbReference>